<protein>
    <submittedName>
        <fullName evidence="2">Putative secreted protein</fullName>
    </submittedName>
</protein>
<name>A0A2M4B7M1_9DIPT</name>
<organism evidence="2">
    <name type="scientific">Anopheles triannulatus</name>
    <dbReference type="NCBI Taxonomy" id="58253"/>
    <lineage>
        <taxon>Eukaryota</taxon>
        <taxon>Metazoa</taxon>
        <taxon>Ecdysozoa</taxon>
        <taxon>Arthropoda</taxon>
        <taxon>Hexapoda</taxon>
        <taxon>Insecta</taxon>
        <taxon>Pterygota</taxon>
        <taxon>Neoptera</taxon>
        <taxon>Endopterygota</taxon>
        <taxon>Diptera</taxon>
        <taxon>Nematocera</taxon>
        <taxon>Culicoidea</taxon>
        <taxon>Culicidae</taxon>
        <taxon>Anophelinae</taxon>
        <taxon>Anopheles</taxon>
    </lineage>
</organism>
<dbReference type="EMBL" id="GGFK01015696">
    <property type="protein sequence ID" value="MBW49017.1"/>
    <property type="molecule type" value="Transcribed_RNA"/>
</dbReference>
<reference evidence="2" key="1">
    <citation type="submission" date="2018-01" db="EMBL/GenBank/DDBJ databases">
        <title>An insight into the sialome of Amazonian anophelines.</title>
        <authorList>
            <person name="Ribeiro J.M."/>
            <person name="Scarpassa V."/>
            <person name="Calvo E."/>
        </authorList>
    </citation>
    <scope>NUCLEOTIDE SEQUENCE</scope>
    <source>
        <tissue evidence="2">Salivary glands</tissue>
    </source>
</reference>
<dbReference type="AlphaFoldDB" id="A0A2M4B7M1"/>
<evidence type="ECO:0000256" key="1">
    <source>
        <dbReference type="SAM" id="MobiDB-lite"/>
    </source>
</evidence>
<feature type="compositionally biased region" description="Basic residues" evidence="1">
    <location>
        <begin position="46"/>
        <end position="60"/>
    </location>
</feature>
<proteinExistence type="predicted"/>
<accession>A0A2M4B7M1</accession>
<sequence>MISTATGVCACVLVPARTRTHSCRVHALADQFCFTVPVGFTIPPTNHKKNCQRTKRKTKPVHSDVRVTP</sequence>
<evidence type="ECO:0000313" key="2">
    <source>
        <dbReference type="EMBL" id="MBW49017.1"/>
    </source>
</evidence>
<feature type="region of interest" description="Disordered" evidence="1">
    <location>
        <begin position="45"/>
        <end position="69"/>
    </location>
</feature>